<dbReference type="Gene3D" id="3.40.30.10">
    <property type="entry name" value="Glutaredoxin"/>
    <property type="match status" value="1"/>
</dbReference>
<dbReference type="InterPro" id="IPR013766">
    <property type="entry name" value="Thioredoxin_domain"/>
</dbReference>
<dbReference type="Proteomes" id="UP000176855">
    <property type="component" value="Unassembled WGS sequence"/>
</dbReference>
<dbReference type="InterPro" id="IPR041017">
    <property type="entry name" value="Thioredoxin_10"/>
</dbReference>
<dbReference type="InterPro" id="IPR050553">
    <property type="entry name" value="Thioredoxin_ResA/DsbE_sf"/>
</dbReference>
<dbReference type="Pfam" id="PF08534">
    <property type="entry name" value="Redoxin"/>
    <property type="match status" value="1"/>
</dbReference>
<dbReference type="PANTHER" id="PTHR42852">
    <property type="entry name" value="THIOL:DISULFIDE INTERCHANGE PROTEIN DSBE"/>
    <property type="match status" value="1"/>
</dbReference>
<dbReference type="PROSITE" id="PS51352">
    <property type="entry name" value="THIOREDOXIN_2"/>
    <property type="match status" value="1"/>
</dbReference>
<dbReference type="InterPro" id="IPR036249">
    <property type="entry name" value="Thioredoxin-like_sf"/>
</dbReference>
<accession>A0A1G2HMF6</accession>
<dbReference type="STRING" id="1802202.A2730_00085"/>
<proteinExistence type="predicted"/>
<evidence type="ECO:0000313" key="3">
    <source>
        <dbReference type="EMBL" id="OGZ63687.1"/>
    </source>
</evidence>
<dbReference type="Gene3D" id="2.60.120.260">
    <property type="entry name" value="Galactose-binding domain-like"/>
    <property type="match status" value="1"/>
</dbReference>
<dbReference type="PANTHER" id="PTHR42852:SF13">
    <property type="entry name" value="PROTEIN DIPZ"/>
    <property type="match status" value="1"/>
</dbReference>
<keyword evidence="1" id="KW-0812">Transmembrane</keyword>
<dbReference type="SUPFAM" id="SSF52833">
    <property type="entry name" value="Thioredoxin-like"/>
    <property type="match status" value="1"/>
</dbReference>
<keyword evidence="1" id="KW-0472">Membrane</keyword>
<protein>
    <recommendedName>
        <fullName evidence="2">Thioredoxin domain-containing protein</fullName>
    </recommendedName>
</protein>
<dbReference type="Pfam" id="PF17991">
    <property type="entry name" value="Thioredoxin_10"/>
    <property type="match status" value="1"/>
</dbReference>
<feature type="transmembrane region" description="Helical" evidence="1">
    <location>
        <begin position="7"/>
        <end position="28"/>
    </location>
</feature>
<reference evidence="3 4" key="1">
    <citation type="journal article" date="2016" name="Nat. Commun.">
        <title>Thousands of microbial genomes shed light on interconnected biogeochemical processes in an aquifer system.</title>
        <authorList>
            <person name="Anantharaman K."/>
            <person name="Brown C.T."/>
            <person name="Hug L.A."/>
            <person name="Sharon I."/>
            <person name="Castelle C.J."/>
            <person name="Probst A.J."/>
            <person name="Thomas B.C."/>
            <person name="Singh A."/>
            <person name="Wilkins M.J."/>
            <person name="Karaoz U."/>
            <person name="Brodie E.L."/>
            <person name="Williams K.H."/>
            <person name="Hubbard S.S."/>
            <person name="Banfield J.F."/>
        </authorList>
    </citation>
    <scope>NUCLEOTIDE SEQUENCE [LARGE SCALE GENOMIC DNA]</scope>
</reference>
<evidence type="ECO:0000256" key="1">
    <source>
        <dbReference type="SAM" id="Phobius"/>
    </source>
</evidence>
<evidence type="ECO:0000259" key="2">
    <source>
        <dbReference type="PROSITE" id="PS51352"/>
    </source>
</evidence>
<organism evidence="3 4">
    <name type="scientific">Candidatus Staskawiczbacteria bacterium RIFCSPHIGHO2_01_FULL_39_25</name>
    <dbReference type="NCBI Taxonomy" id="1802202"/>
    <lineage>
        <taxon>Bacteria</taxon>
        <taxon>Candidatus Staskawicziibacteriota</taxon>
    </lineage>
</organism>
<keyword evidence="1" id="KW-1133">Transmembrane helix</keyword>
<dbReference type="AlphaFoldDB" id="A0A1G2HMF6"/>
<evidence type="ECO:0000313" key="4">
    <source>
        <dbReference type="Proteomes" id="UP000176855"/>
    </source>
</evidence>
<dbReference type="EMBL" id="MHOO01000011">
    <property type="protein sequence ID" value="OGZ63687.1"/>
    <property type="molecule type" value="Genomic_DNA"/>
</dbReference>
<sequence length="354" mass="39732">MIAPKPYLLAAMLILIGGAIYLISLYSIPRTGPNEPVTVAPRTSGKSQIYELAKEITTPDGFINTNGKSITINELIGKKVILIDFWTYSCINCQRTTPYLNAWYEKYKDKGLVIIGIHTPEFEFEKDYNNVKAAVEKFGIAFPVVLDNDYSTWTAYKNRYWPRKYLIDIDGYIVYDHIGEGAYEETEKEIQEALSERMTILGEGGAINQSITKETPSYSGAKSPETYFGAFRNQLLGNGAQGVVGNQRGLTIPQEPKLNTLYLAGDWNIANEFAENKTGQAKIIFRYEAKSVYFVAGSENDVKIKIIKDGEIVGEQNVHSHKLYNLIEDSELGNHTLEIIIENPGLRAYTFTFG</sequence>
<dbReference type="GO" id="GO:0016491">
    <property type="term" value="F:oxidoreductase activity"/>
    <property type="evidence" value="ECO:0007669"/>
    <property type="project" value="InterPro"/>
</dbReference>
<comment type="caution">
    <text evidence="3">The sequence shown here is derived from an EMBL/GenBank/DDBJ whole genome shotgun (WGS) entry which is preliminary data.</text>
</comment>
<gene>
    <name evidence="3" type="ORF">A2730_00085</name>
</gene>
<name>A0A1G2HMF6_9BACT</name>
<dbReference type="InterPro" id="IPR013740">
    <property type="entry name" value="Redoxin"/>
</dbReference>
<feature type="domain" description="Thioredoxin" evidence="2">
    <location>
        <begin position="29"/>
        <end position="195"/>
    </location>
</feature>